<dbReference type="InterPro" id="IPR035984">
    <property type="entry name" value="Acyl-CoA-binding_sf"/>
</dbReference>
<keyword evidence="1" id="KW-0446">Lipid-binding</keyword>
<organism evidence="5 6">
    <name type="scientific">Agaricus bisporus var. burnettii</name>
    <dbReference type="NCBI Taxonomy" id="192524"/>
    <lineage>
        <taxon>Eukaryota</taxon>
        <taxon>Fungi</taxon>
        <taxon>Dikarya</taxon>
        <taxon>Basidiomycota</taxon>
        <taxon>Agaricomycotina</taxon>
        <taxon>Agaricomycetes</taxon>
        <taxon>Agaricomycetidae</taxon>
        <taxon>Agaricales</taxon>
        <taxon>Agaricineae</taxon>
        <taxon>Agaricaceae</taxon>
        <taxon>Agaricus</taxon>
    </lineage>
</organism>
<protein>
    <recommendedName>
        <fullName evidence="4">ACB domain-containing protein</fullName>
    </recommendedName>
</protein>
<feature type="compositionally biased region" description="Acidic residues" evidence="2">
    <location>
        <begin position="170"/>
        <end position="182"/>
    </location>
</feature>
<dbReference type="PANTHER" id="PTHR23310:SF133">
    <property type="entry name" value="COA BINDING PROTEIN, PUTATIVE (AFU_ORTHOLOGUE AFUA_1G12300)-RELATED"/>
    <property type="match status" value="1"/>
</dbReference>
<feature type="domain" description="ACB" evidence="4">
    <location>
        <begin position="7"/>
        <end position="96"/>
    </location>
</feature>
<accession>A0A8H7KH48</accession>
<dbReference type="Proteomes" id="UP000629468">
    <property type="component" value="Unassembled WGS sequence"/>
</dbReference>
<keyword evidence="3" id="KW-0472">Membrane</keyword>
<evidence type="ECO:0000256" key="3">
    <source>
        <dbReference type="SAM" id="Phobius"/>
    </source>
</evidence>
<dbReference type="InterPro" id="IPR000582">
    <property type="entry name" value="Acyl-CoA-binding_protein"/>
</dbReference>
<comment type="caution">
    <text evidence="5">The sequence shown here is derived from an EMBL/GenBank/DDBJ whole genome shotgun (WGS) entry which is preliminary data.</text>
</comment>
<dbReference type="EMBL" id="JABXXO010000006">
    <property type="protein sequence ID" value="KAF7776279.1"/>
    <property type="molecule type" value="Genomic_DNA"/>
</dbReference>
<evidence type="ECO:0000259" key="4">
    <source>
        <dbReference type="PROSITE" id="PS51228"/>
    </source>
</evidence>
<dbReference type="Pfam" id="PF00887">
    <property type="entry name" value="ACBP"/>
    <property type="match status" value="1"/>
</dbReference>
<dbReference type="PANTHER" id="PTHR23310">
    <property type="entry name" value="ACYL-COA-BINDING PROTEIN, ACBP"/>
    <property type="match status" value="1"/>
</dbReference>
<evidence type="ECO:0000313" key="6">
    <source>
        <dbReference type="Proteomes" id="UP000629468"/>
    </source>
</evidence>
<dbReference type="PRINTS" id="PR00689">
    <property type="entry name" value="ACOABINDINGP"/>
</dbReference>
<reference evidence="5 6" key="1">
    <citation type="journal article" name="Sci. Rep.">
        <title>Telomere-to-telomere assembled and centromere annotated genomes of the two main subspecies of the button mushroom Agaricus bisporus reveal especially polymorphic chromosome ends.</title>
        <authorList>
            <person name="Sonnenberg A.S.M."/>
            <person name="Sedaghat-Telgerd N."/>
            <person name="Lavrijssen B."/>
            <person name="Ohm R.A."/>
            <person name="Hendrickx P.M."/>
            <person name="Scholtmeijer K."/>
            <person name="Baars J.J.P."/>
            <person name="van Peer A."/>
        </authorList>
    </citation>
    <scope>NUCLEOTIDE SEQUENCE [LARGE SCALE GENOMIC DNA]</scope>
    <source>
        <strain evidence="5 6">H119_p4</strain>
    </source>
</reference>
<evidence type="ECO:0000313" key="5">
    <source>
        <dbReference type="EMBL" id="KAF7776279.1"/>
    </source>
</evidence>
<gene>
    <name evidence="5" type="ORF">Agabi119p4_4672</name>
</gene>
<name>A0A8H7KH48_AGABI</name>
<evidence type="ECO:0000256" key="1">
    <source>
        <dbReference type="ARBA" id="ARBA00023121"/>
    </source>
</evidence>
<dbReference type="AlphaFoldDB" id="A0A8H7KH48"/>
<dbReference type="InterPro" id="IPR014352">
    <property type="entry name" value="FERM/acyl-CoA-bd_prot_sf"/>
</dbReference>
<dbReference type="SUPFAM" id="SSF47027">
    <property type="entry name" value="Acyl-CoA binding protein"/>
    <property type="match status" value="1"/>
</dbReference>
<feature type="region of interest" description="Disordered" evidence="2">
    <location>
        <begin position="118"/>
        <end position="183"/>
    </location>
</feature>
<keyword evidence="3" id="KW-0812">Transmembrane</keyword>
<dbReference type="GO" id="GO:0000062">
    <property type="term" value="F:fatty-acyl-CoA binding"/>
    <property type="evidence" value="ECO:0007669"/>
    <property type="project" value="InterPro"/>
</dbReference>
<feature type="transmembrane region" description="Helical" evidence="3">
    <location>
        <begin position="400"/>
        <end position="422"/>
    </location>
</feature>
<sequence length="457" mass="50528">MASHELIDAQFDRAVEIVQSLPKTGPIQTDYEEKLQMYSLYKQATVGNVKSPRPGIWDMLGRAKWDAWAKHKDLESYEAKWLYVEALLKVLKRYSDKTVAQNLVLELESYGGDPSNLVLSQGTLMQSPDSESSGSTTSHDIPFESIQSLKPPPSHSRPPEYTHDNAGTTSEDESSTDEETGDDEVRNLRTFGSHVEPYRPHSSASARHYRTPTANSLLSQTPMGGSNIPATQPLPAFETPSAFPAPAPSTPGSMYNIPARPNIEPMHLGHRPHSQPLLRPISAGHNHSPARPASRLTLERAVEHVQAHLAALTERLAVLESRSIHNSALSSHNGSPRRTSYSYEGGLTGSGRLSRRATWDLNDLGMWSYILKPLYRALSFLYKSAHFFASDESRSPTKMIVRRLCLDISFLLCVIAILGAFWRKSGMRRREVKVALVVLGRAMAGSRVPGGLSERGV</sequence>
<dbReference type="FunFam" id="1.20.80.10:FF:000010">
    <property type="entry name" value="Acyl-CoA-binding domain-containing protein 5"/>
    <property type="match status" value="1"/>
</dbReference>
<dbReference type="GO" id="GO:0006631">
    <property type="term" value="P:fatty acid metabolic process"/>
    <property type="evidence" value="ECO:0007669"/>
    <property type="project" value="TreeGrafter"/>
</dbReference>
<feature type="compositionally biased region" description="Low complexity" evidence="2">
    <location>
        <begin position="127"/>
        <end position="138"/>
    </location>
</feature>
<evidence type="ECO:0000256" key="2">
    <source>
        <dbReference type="SAM" id="MobiDB-lite"/>
    </source>
</evidence>
<dbReference type="Gene3D" id="1.20.80.10">
    <property type="match status" value="1"/>
</dbReference>
<keyword evidence="3" id="KW-1133">Transmembrane helix</keyword>
<proteinExistence type="predicted"/>
<dbReference type="PROSITE" id="PS51228">
    <property type="entry name" value="ACB_2"/>
    <property type="match status" value="1"/>
</dbReference>